<keyword evidence="3" id="KW-1185">Reference proteome</keyword>
<organism evidence="2 3">
    <name type="scientific">Hordeum vulgare subsp. vulgare</name>
    <name type="common">Domesticated barley</name>
    <dbReference type="NCBI Taxonomy" id="112509"/>
    <lineage>
        <taxon>Eukaryota</taxon>
        <taxon>Viridiplantae</taxon>
        <taxon>Streptophyta</taxon>
        <taxon>Embryophyta</taxon>
        <taxon>Tracheophyta</taxon>
        <taxon>Spermatophyta</taxon>
        <taxon>Magnoliopsida</taxon>
        <taxon>Liliopsida</taxon>
        <taxon>Poales</taxon>
        <taxon>Poaceae</taxon>
        <taxon>BOP clade</taxon>
        <taxon>Pooideae</taxon>
        <taxon>Triticodae</taxon>
        <taxon>Triticeae</taxon>
        <taxon>Hordeinae</taxon>
        <taxon>Hordeum</taxon>
    </lineage>
</organism>
<dbReference type="AlphaFoldDB" id="A0A8I6XS24"/>
<dbReference type="Gramene" id="HORVU.MOREX.r3.3HG0245090.1">
    <property type="protein sequence ID" value="HORVU.MOREX.r3.3HG0245090.1"/>
    <property type="gene ID" value="HORVU.MOREX.r3.3HG0245090"/>
</dbReference>
<proteinExistence type="predicted"/>
<dbReference type="RefSeq" id="XP_044975346.1">
    <property type="nucleotide sequence ID" value="XM_045119411.1"/>
</dbReference>
<feature type="region of interest" description="Disordered" evidence="1">
    <location>
        <begin position="70"/>
        <end position="94"/>
    </location>
</feature>
<name>A0A8I6XS24_HORVV</name>
<evidence type="ECO:0000313" key="3">
    <source>
        <dbReference type="Proteomes" id="UP000011116"/>
    </source>
</evidence>
<protein>
    <submittedName>
        <fullName evidence="2">Uncharacterized protein</fullName>
    </submittedName>
</protein>
<dbReference type="KEGG" id="hvg:123443136"/>
<reference evidence="2" key="2">
    <citation type="submission" date="2020-10" db="EMBL/GenBank/DDBJ databases">
        <authorList>
            <person name="Scholz U."/>
            <person name="Mascher M."/>
            <person name="Fiebig A."/>
        </authorList>
    </citation>
    <scope>NUCLEOTIDE SEQUENCE [LARGE SCALE GENOMIC DNA]</scope>
    <source>
        <strain evidence="2">cv. Morex</strain>
    </source>
</reference>
<feature type="compositionally biased region" description="Polar residues" evidence="1">
    <location>
        <begin position="79"/>
        <end position="94"/>
    </location>
</feature>
<sequence>MARGLDSDYIGSLSLMDGFDMGIAFDGFGENMKKFMELPIKYLDSAHDKAVELVEDIHALIYAHSPDDKLPDKDHGTLTDPSSNYTVTRSPSTSVEMHQVNPNEEFYGSPSLVTVEDLSLSSTATDVHGTEPVSSTSPAMCASEDSISLKITADTKEEVTICIAEYLSDNGTPENHNSLGRSVRSEEEIILWNPSNTVTPPQSSEQATVVQDYVSEEVNANKIFKQLELNGSGHSESSAFDGAILLGKGNGEERSELCNANSHEESAKHDNNVSTDVKDLPVGTFSHYLSAEVFIGADDPNMSTDETTDFVNIDLRDGQEQVKYNKSEATWVLQPKNTSFKKVLMRSLSNKLRWSKKEMTVHQAAPFRPQKSVDIHYEVVCSADGLEDDWELL</sequence>
<dbReference type="OrthoDB" id="621202at2759"/>
<dbReference type="EnsemblPlants" id="HORVU.MOREX.r3.3HG0245090.1">
    <property type="protein sequence ID" value="HORVU.MOREX.r3.3HG0245090.1"/>
    <property type="gene ID" value="HORVU.MOREX.r3.3HG0245090"/>
</dbReference>
<reference evidence="2" key="3">
    <citation type="submission" date="2022-01" db="UniProtKB">
        <authorList>
            <consortium name="EnsemblPlants"/>
        </authorList>
    </citation>
    <scope>IDENTIFICATION</scope>
    <source>
        <strain evidence="2">subsp. vulgare</strain>
    </source>
</reference>
<reference evidence="3" key="1">
    <citation type="journal article" date="2012" name="Nature">
        <title>A physical, genetic and functional sequence assembly of the barley genome.</title>
        <authorList>
            <consortium name="The International Barley Genome Sequencing Consortium"/>
            <person name="Mayer K.F."/>
            <person name="Waugh R."/>
            <person name="Brown J.W."/>
            <person name="Schulman A."/>
            <person name="Langridge P."/>
            <person name="Platzer M."/>
            <person name="Fincher G.B."/>
            <person name="Muehlbauer G.J."/>
            <person name="Sato K."/>
            <person name="Close T.J."/>
            <person name="Wise R.P."/>
            <person name="Stein N."/>
        </authorList>
    </citation>
    <scope>NUCLEOTIDE SEQUENCE [LARGE SCALE GENOMIC DNA]</scope>
    <source>
        <strain evidence="3">cv. Morex</strain>
    </source>
</reference>
<evidence type="ECO:0000256" key="1">
    <source>
        <dbReference type="SAM" id="MobiDB-lite"/>
    </source>
</evidence>
<accession>A0A8I6XS24</accession>
<dbReference type="GeneID" id="123443136"/>
<dbReference type="Proteomes" id="UP000011116">
    <property type="component" value="Chromosome 3H"/>
</dbReference>
<dbReference type="Gramene" id="HORVU.MOREX.r2.3HG0203440.1">
    <property type="protein sequence ID" value="HORVU.MOREX.r2.3HG0203440.1"/>
    <property type="gene ID" value="HORVU.MOREX.r2.3HG0203440"/>
</dbReference>
<evidence type="ECO:0000313" key="2">
    <source>
        <dbReference type="EnsemblPlants" id="HORVU.MOREX.r3.3HG0245090.1"/>
    </source>
</evidence>
<gene>
    <name evidence="2" type="primary">LOC123443136</name>
</gene>